<comment type="similarity">
    <text evidence="1">Belongs to the sel-1 family.</text>
</comment>
<dbReference type="Pfam" id="PF08238">
    <property type="entry name" value="Sel1"/>
    <property type="match status" value="1"/>
</dbReference>
<dbReference type="OrthoDB" id="2425131at2759"/>
<feature type="compositionally biased region" description="Low complexity" evidence="2">
    <location>
        <begin position="54"/>
        <end position="72"/>
    </location>
</feature>
<feature type="region of interest" description="Disordered" evidence="2">
    <location>
        <begin position="1"/>
        <end position="33"/>
    </location>
</feature>
<protein>
    <recommendedName>
        <fullName evidence="5">HCP-like protein</fullName>
    </recommendedName>
</protein>
<dbReference type="EMBL" id="MCFL01000022">
    <property type="protein sequence ID" value="ORZ35452.1"/>
    <property type="molecule type" value="Genomic_DNA"/>
</dbReference>
<dbReference type="GO" id="GO:0005789">
    <property type="term" value="C:endoplasmic reticulum membrane"/>
    <property type="evidence" value="ECO:0007669"/>
    <property type="project" value="TreeGrafter"/>
</dbReference>
<feature type="region of interest" description="Disordered" evidence="2">
    <location>
        <begin position="53"/>
        <end position="72"/>
    </location>
</feature>
<gene>
    <name evidence="3" type="ORF">BCR44DRAFT_1513235</name>
</gene>
<dbReference type="Gene3D" id="1.25.40.10">
    <property type="entry name" value="Tetratricopeptide repeat domain"/>
    <property type="match status" value="1"/>
</dbReference>
<dbReference type="SMART" id="SM00671">
    <property type="entry name" value="SEL1"/>
    <property type="match status" value="4"/>
</dbReference>
<accession>A0A1Y2HQR8</accession>
<keyword evidence="4" id="KW-1185">Reference proteome</keyword>
<comment type="caution">
    <text evidence="3">The sequence shown here is derived from an EMBL/GenBank/DDBJ whole genome shotgun (WGS) entry which is preliminary data.</text>
</comment>
<evidence type="ECO:0000256" key="1">
    <source>
        <dbReference type="ARBA" id="ARBA00038101"/>
    </source>
</evidence>
<organism evidence="3 4">
    <name type="scientific">Catenaria anguillulae PL171</name>
    <dbReference type="NCBI Taxonomy" id="765915"/>
    <lineage>
        <taxon>Eukaryota</taxon>
        <taxon>Fungi</taxon>
        <taxon>Fungi incertae sedis</taxon>
        <taxon>Blastocladiomycota</taxon>
        <taxon>Blastocladiomycetes</taxon>
        <taxon>Blastocladiales</taxon>
        <taxon>Catenariaceae</taxon>
        <taxon>Catenaria</taxon>
    </lineage>
</organism>
<dbReference type="STRING" id="765915.A0A1Y2HQR8"/>
<evidence type="ECO:0000313" key="3">
    <source>
        <dbReference type="EMBL" id="ORZ35452.1"/>
    </source>
</evidence>
<dbReference type="GO" id="GO:0036503">
    <property type="term" value="P:ERAD pathway"/>
    <property type="evidence" value="ECO:0007669"/>
    <property type="project" value="TreeGrafter"/>
</dbReference>
<sequence>MYRSIAHATTRSAFAPPPLAAHRPKRSSGTASPAGFLGLPVRFKATAVRRVVRPPASNRNPSASAAPAQQVRAPSAIFPAHEADDSLEAATANGDPETPNGGQGGEQVIQVTAAELFPPDSMIKLWQSRPPSTAGVPLKVSSNGLKEIVAKLDRLLEGKTVSEVVDGLGKEGLDGQCNELRAFHTDERQWSVVAQLLLAHNSFNVHRSYLLYELARHAGDFTAEYAVARMYLKDKSPAKLAAAKSLLTSLATRGHPQAQLTLGGLYAADPATSSKALSLFSTAAANGLRIAYVEAGRLHLHLNEPDLARAQFTLAARAGEPKGHFYLAQMCAKENKDDWPSLVEHLTRAAEGGVPEAQHNLGMMYLQGRPAVGEGGKRLPKDVKRAKQWLELAAARGFWPSMFNLALVLRSEGGAEQTRRARELLVKCTKVSGKFGDEAKRELEKLDRRGRKVDVKVARGV</sequence>
<dbReference type="PANTHER" id="PTHR11102">
    <property type="entry name" value="SEL-1-LIKE PROTEIN"/>
    <property type="match status" value="1"/>
</dbReference>
<evidence type="ECO:0000256" key="2">
    <source>
        <dbReference type="SAM" id="MobiDB-lite"/>
    </source>
</evidence>
<evidence type="ECO:0008006" key="5">
    <source>
        <dbReference type="Google" id="ProtNLM"/>
    </source>
</evidence>
<evidence type="ECO:0000313" key="4">
    <source>
        <dbReference type="Proteomes" id="UP000193411"/>
    </source>
</evidence>
<dbReference type="SUPFAM" id="SSF81901">
    <property type="entry name" value="HCP-like"/>
    <property type="match status" value="1"/>
</dbReference>
<dbReference type="PANTHER" id="PTHR11102:SF147">
    <property type="entry name" value="SEL1L ADAPTOR SUBUNIT OF ERAD E3 UBIQUITIN LIGASE"/>
    <property type="match status" value="1"/>
</dbReference>
<dbReference type="Proteomes" id="UP000193411">
    <property type="component" value="Unassembled WGS sequence"/>
</dbReference>
<name>A0A1Y2HQR8_9FUNG</name>
<dbReference type="InterPro" id="IPR011990">
    <property type="entry name" value="TPR-like_helical_dom_sf"/>
</dbReference>
<dbReference type="InterPro" id="IPR050767">
    <property type="entry name" value="Sel1_AlgK"/>
</dbReference>
<dbReference type="InterPro" id="IPR006597">
    <property type="entry name" value="Sel1-like"/>
</dbReference>
<reference evidence="3 4" key="1">
    <citation type="submission" date="2016-07" db="EMBL/GenBank/DDBJ databases">
        <title>Pervasive Adenine N6-methylation of Active Genes in Fungi.</title>
        <authorList>
            <consortium name="DOE Joint Genome Institute"/>
            <person name="Mondo S.J."/>
            <person name="Dannebaum R.O."/>
            <person name="Kuo R.C."/>
            <person name="Labutti K."/>
            <person name="Haridas S."/>
            <person name="Kuo A."/>
            <person name="Salamov A."/>
            <person name="Ahrendt S.R."/>
            <person name="Lipzen A."/>
            <person name="Sullivan W."/>
            <person name="Andreopoulos W.B."/>
            <person name="Clum A."/>
            <person name="Lindquist E."/>
            <person name="Daum C."/>
            <person name="Ramamoorthy G.K."/>
            <person name="Gryganskyi A."/>
            <person name="Culley D."/>
            <person name="Magnuson J.K."/>
            <person name="James T.Y."/>
            <person name="O'Malley M.A."/>
            <person name="Stajich J.E."/>
            <person name="Spatafora J.W."/>
            <person name="Visel A."/>
            <person name="Grigoriev I.V."/>
        </authorList>
    </citation>
    <scope>NUCLEOTIDE SEQUENCE [LARGE SCALE GENOMIC DNA]</scope>
    <source>
        <strain evidence="3 4">PL171</strain>
    </source>
</reference>
<dbReference type="AlphaFoldDB" id="A0A1Y2HQR8"/>
<proteinExistence type="inferred from homology"/>